<evidence type="ECO:0000256" key="5">
    <source>
        <dbReference type="ARBA" id="ARBA00022630"/>
    </source>
</evidence>
<protein>
    <recommendedName>
        <fullName evidence="4 11">tRNA uridine 5-carboxymethylaminomethyl modification enzyme MnmG</fullName>
    </recommendedName>
    <alternativeName>
        <fullName evidence="10 11">Glucose-inhibited division protein A</fullName>
    </alternativeName>
</protein>
<dbReference type="InterPro" id="IPR036188">
    <property type="entry name" value="FAD/NAD-bd_sf"/>
</dbReference>
<dbReference type="PRINTS" id="PR00411">
    <property type="entry name" value="PNDRDTASEI"/>
</dbReference>
<dbReference type="InterPro" id="IPR040131">
    <property type="entry name" value="MnmG_N"/>
</dbReference>
<dbReference type="Pfam" id="PF21680">
    <property type="entry name" value="GIDA_C_1st"/>
    <property type="match status" value="1"/>
</dbReference>
<evidence type="ECO:0000256" key="11">
    <source>
        <dbReference type="HAMAP-Rule" id="MF_00129"/>
    </source>
</evidence>
<dbReference type="InterPro" id="IPR002218">
    <property type="entry name" value="MnmG-rel"/>
</dbReference>
<feature type="binding site" evidence="11">
    <location>
        <begin position="278"/>
        <end position="292"/>
    </location>
    <ligand>
        <name>NAD(+)</name>
        <dbReference type="ChEBI" id="CHEBI:57540"/>
    </ligand>
</feature>
<gene>
    <name evidence="11" type="primary">mnmG</name>
    <name evidence="11" type="synonym">gidA</name>
    <name evidence="13" type="ORF">C7381_10280</name>
</gene>
<dbReference type="Pfam" id="PF13932">
    <property type="entry name" value="SAM_GIDA_C"/>
    <property type="match status" value="1"/>
</dbReference>
<comment type="subunit">
    <text evidence="9 11">Homodimer. Heterotetramer of two MnmE and two MnmG subunits.</text>
</comment>
<comment type="subcellular location">
    <subcellularLocation>
        <location evidence="11">Cytoplasm</location>
    </subcellularLocation>
</comment>
<dbReference type="RefSeq" id="WP_425433150.1">
    <property type="nucleotide sequence ID" value="NZ_QEKV01000002.1"/>
</dbReference>
<keyword evidence="5 11" id="KW-0285">Flavoprotein</keyword>
<evidence type="ECO:0000256" key="3">
    <source>
        <dbReference type="ARBA" id="ARBA00007653"/>
    </source>
</evidence>
<dbReference type="HAMAP" id="MF_00129">
    <property type="entry name" value="MnmG_GidA"/>
    <property type="match status" value="1"/>
</dbReference>
<dbReference type="GO" id="GO:0030488">
    <property type="term" value="P:tRNA methylation"/>
    <property type="evidence" value="ECO:0007669"/>
    <property type="project" value="TreeGrafter"/>
</dbReference>
<dbReference type="SUPFAM" id="SSF51905">
    <property type="entry name" value="FAD/NAD(P)-binding domain"/>
    <property type="match status" value="1"/>
</dbReference>
<reference evidence="13 14" key="1">
    <citation type="submission" date="2018-04" db="EMBL/GenBank/DDBJ databases">
        <title>Genomic Encyclopedia of Type Strains, Phase IV (KMG-IV): sequencing the most valuable type-strain genomes for metagenomic binning, comparative biology and taxonomic classification.</title>
        <authorList>
            <person name="Goeker M."/>
        </authorList>
    </citation>
    <scope>NUCLEOTIDE SEQUENCE [LARGE SCALE GENOMIC DNA]</scope>
    <source>
        <strain evidence="13 14">DSM 20705</strain>
    </source>
</reference>
<evidence type="ECO:0000256" key="2">
    <source>
        <dbReference type="ARBA" id="ARBA00003717"/>
    </source>
</evidence>
<dbReference type="PANTHER" id="PTHR11806">
    <property type="entry name" value="GLUCOSE INHIBITED DIVISION PROTEIN A"/>
    <property type="match status" value="1"/>
</dbReference>
<dbReference type="InterPro" id="IPR026904">
    <property type="entry name" value="MnmG_C"/>
</dbReference>
<keyword evidence="14" id="KW-1185">Reference proteome</keyword>
<evidence type="ECO:0000259" key="12">
    <source>
        <dbReference type="SMART" id="SM01228"/>
    </source>
</evidence>
<evidence type="ECO:0000256" key="8">
    <source>
        <dbReference type="ARBA" id="ARBA00023027"/>
    </source>
</evidence>
<dbReference type="InterPro" id="IPR020595">
    <property type="entry name" value="MnmG-rel_CS"/>
</dbReference>
<evidence type="ECO:0000256" key="1">
    <source>
        <dbReference type="ARBA" id="ARBA00001974"/>
    </source>
</evidence>
<keyword evidence="6 11" id="KW-0819">tRNA processing</keyword>
<keyword evidence="8 11" id="KW-0520">NAD</keyword>
<organism evidence="13 14">
    <name type="scientific">Ezakiella coagulans</name>
    <dbReference type="NCBI Taxonomy" id="46507"/>
    <lineage>
        <taxon>Bacteria</taxon>
        <taxon>Bacillati</taxon>
        <taxon>Bacillota</taxon>
        <taxon>Tissierellia</taxon>
        <taxon>Ezakiella</taxon>
    </lineage>
</organism>
<dbReference type="FunFam" id="1.10.150.570:FF:000001">
    <property type="entry name" value="tRNA uridine 5-carboxymethylaminomethyl modification enzyme MnmG"/>
    <property type="match status" value="1"/>
</dbReference>
<dbReference type="Gene3D" id="1.10.150.570">
    <property type="entry name" value="GidA associated domain, C-terminal subdomain"/>
    <property type="match status" value="1"/>
</dbReference>
<evidence type="ECO:0000313" key="13">
    <source>
        <dbReference type="EMBL" id="PVY95192.1"/>
    </source>
</evidence>
<dbReference type="EMBL" id="QEKV01000002">
    <property type="protein sequence ID" value="PVY95192.1"/>
    <property type="molecule type" value="Genomic_DNA"/>
</dbReference>
<dbReference type="Pfam" id="PF01134">
    <property type="entry name" value="GIDA"/>
    <property type="match status" value="1"/>
</dbReference>
<accession>A0A2U1E5Q5</accession>
<feature type="domain" description="tRNA uridine 5-carboxymethylaminomethyl modification enzyme C-terminal subdomain" evidence="12">
    <location>
        <begin position="549"/>
        <end position="620"/>
    </location>
</feature>
<dbReference type="InterPro" id="IPR044920">
    <property type="entry name" value="MnmG_C_subdom_sf"/>
</dbReference>
<dbReference type="Proteomes" id="UP000245793">
    <property type="component" value="Unassembled WGS sequence"/>
</dbReference>
<dbReference type="InterPro" id="IPR047001">
    <property type="entry name" value="MnmG_C_subdom"/>
</dbReference>
<feature type="binding site" evidence="11">
    <location>
        <begin position="17"/>
        <end position="22"/>
    </location>
    <ligand>
        <name>FAD</name>
        <dbReference type="ChEBI" id="CHEBI:57692"/>
    </ligand>
</feature>
<dbReference type="PRINTS" id="PR00368">
    <property type="entry name" value="FADPNR"/>
</dbReference>
<sequence>MILLTYLKDEYDIVVVGAGHAGSEAAIAAANMGLKTLIITMNLDGIAALSCNPNIGGTGKGHLVRELDALGGYMALNIDKVYLQSRILNTSKGPAVHSLRVQADKIRYHEEMKKKLESTENLTLRQMEATDVVIEDGEVNGVVVRDGRTIKAKAVVIATGTYLRGKVFIGDLNYNSGPDGRFPSMLLSEGLKKHGITLRRLKTGTPARVNRDSLDFSEMEVQHGDEIVTPFSFMNDEEDIRREQVDCYLTHTNEKMHEYIRENMDRSALYGGLIEGTGPRYCPSIEDKVKRFPDRSDHQVFIEPESASTKEMYVQGISTSMPEDVQENMYKMVRGMENCEIMRPGYAIEYDAIFATDLKSTLESKTIKNLFFAGQINGSSGYEEAASQGLIAGINAANNVLGHEPFVIRRDEGYIGVLIDDLVTKISYEPYRMMTARAEYRLSLRQDNADLRLTKKGYDVGLATEERLERTIKKEELLNAAENEMKGIVLTPKDDINEKVSSFTTPIKTATTLLDLLKRPEVRIDVLLEKFPIETELNRELRLLLETEVKYSGYIKKTEERINKHHKEENRILGNDFDYDSVPGLKKEALQKLKQIKPETIAQASRISGVSPSDINVIMIHMEIEKRKKEKRSE</sequence>
<evidence type="ECO:0000256" key="9">
    <source>
        <dbReference type="ARBA" id="ARBA00025948"/>
    </source>
</evidence>
<keyword evidence="7 11" id="KW-0274">FAD</keyword>
<evidence type="ECO:0000256" key="7">
    <source>
        <dbReference type="ARBA" id="ARBA00022827"/>
    </source>
</evidence>
<dbReference type="SMART" id="SM01228">
    <property type="entry name" value="GIDA_assoc_3"/>
    <property type="match status" value="1"/>
</dbReference>
<comment type="caution">
    <text evidence="13">The sequence shown here is derived from an EMBL/GenBank/DDBJ whole genome shotgun (WGS) entry which is preliminary data.</text>
</comment>
<dbReference type="AlphaFoldDB" id="A0A2U1E5Q5"/>
<dbReference type="Gene3D" id="3.50.50.60">
    <property type="entry name" value="FAD/NAD(P)-binding domain"/>
    <property type="match status" value="2"/>
</dbReference>
<keyword evidence="11" id="KW-0963">Cytoplasm</keyword>
<evidence type="ECO:0000256" key="4">
    <source>
        <dbReference type="ARBA" id="ARBA00020461"/>
    </source>
</evidence>
<comment type="cofactor">
    <cofactor evidence="1 11">
        <name>FAD</name>
        <dbReference type="ChEBI" id="CHEBI:57692"/>
    </cofactor>
</comment>
<dbReference type="InterPro" id="IPR004416">
    <property type="entry name" value="MnmG"/>
</dbReference>
<comment type="similarity">
    <text evidence="3 11">Belongs to the MnmG family.</text>
</comment>
<dbReference type="GO" id="GO:0002098">
    <property type="term" value="P:tRNA wobble uridine modification"/>
    <property type="evidence" value="ECO:0007669"/>
    <property type="project" value="InterPro"/>
</dbReference>
<dbReference type="PROSITE" id="PS01280">
    <property type="entry name" value="GIDA_1"/>
    <property type="match status" value="1"/>
</dbReference>
<evidence type="ECO:0000256" key="10">
    <source>
        <dbReference type="ARBA" id="ARBA00031800"/>
    </source>
</evidence>
<dbReference type="GO" id="GO:0050660">
    <property type="term" value="F:flavin adenine dinucleotide binding"/>
    <property type="evidence" value="ECO:0007669"/>
    <property type="project" value="UniProtKB-UniRule"/>
</dbReference>
<proteinExistence type="inferred from homology"/>
<dbReference type="InterPro" id="IPR049312">
    <property type="entry name" value="GIDA_C_N"/>
</dbReference>
<dbReference type="FunFam" id="3.50.50.60:FF:000002">
    <property type="entry name" value="tRNA uridine 5-carboxymethylaminomethyl modification enzyme MnmG"/>
    <property type="match status" value="1"/>
</dbReference>
<evidence type="ECO:0000313" key="14">
    <source>
        <dbReference type="Proteomes" id="UP000245793"/>
    </source>
</evidence>
<dbReference type="Gene3D" id="1.10.10.1800">
    <property type="entry name" value="tRNA uridine 5-carboxymethylaminomethyl modification enzyme MnmG/GidA"/>
    <property type="match status" value="1"/>
</dbReference>
<evidence type="ECO:0000256" key="6">
    <source>
        <dbReference type="ARBA" id="ARBA00022694"/>
    </source>
</evidence>
<dbReference type="PROSITE" id="PS01281">
    <property type="entry name" value="GIDA_2"/>
    <property type="match status" value="1"/>
</dbReference>
<comment type="caution">
    <text evidence="11">Lacks conserved residue(s) required for the propagation of feature annotation.</text>
</comment>
<dbReference type="GO" id="GO:0005829">
    <property type="term" value="C:cytosol"/>
    <property type="evidence" value="ECO:0007669"/>
    <property type="project" value="TreeGrafter"/>
</dbReference>
<name>A0A2U1E5Q5_9FIRM</name>
<dbReference type="PANTHER" id="PTHR11806:SF0">
    <property type="entry name" value="PROTEIN MTO1 HOMOLOG, MITOCHONDRIAL"/>
    <property type="match status" value="1"/>
</dbReference>
<dbReference type="NCBIfam" id="TIGR00136">
    <property type="entry name" value="mnmG_gidA"/>
    <property type="match status" value="1"/>
</dbReference>
<comment type="function">
    <text evidence="2 11">NAD-binding protein involved in the addition of a carboxymethylaminomethyl (cmnm) group at the wobble position (U34) of certain tRNAs, forming tRNA-cmnm(5)s(2)U34.</text>
</comment>